<dbReference type="AlphaFoldDB" id="A0A9K3PFC9"/>
<keyword evidence="5" id="KW-1185">Reference proteome</keyword>
<feature type="region of interest" description="Disordered" evidence="1">
    <location>
        <begin position="541"/>
        <end position="565"/>
    </location>
</feature>
<proteinExistence type="predicted"/>
<feature type="signal peptide" evidence="3">
    <location>
        <begin position="1"/>
        <end position="21"/>
    </location>
</feature>
<sequence length="590" mass="65512">MTLPNPLILLLLSSCTDSKDANTSTKETETASLSSSIDEYASLMALLAKQPIQCDVMLLPEIHNSSGRPFENQSSPSSSSTSSFFQSALSSSSMTEDLHLPKTSMNPCGTSNVMIVETIPWNNLQQEEGGGTAKLGSVLVSLTSCSVIYKVSPSSEASSFYHLPIEPVPSTFVLNFDALSQVEGSEQHRLAELSVEFNYGKATSVVEDLIRDQVDSSRAQKDGNPMENVENILDMSEAPSMEPSTCMFEREGKTYSTTVEGGATSPPFHPQQQLLSSIKDYEAQKILLRQLRVQMEQDARLLDMILRALGCVGIFLFYVLLWAIFQFYRSKAKSDEQSNDIQESMKETRRVLQDAIDGLQSLNLERHSDQADTSFKTPDMPSHIAADSTKSIDSICDISFPDIRVSMATLSSQEHEPSLITEHGESMLPARSASPLFDHGALDDVKNAIRTPEWKHARGSRLEDPPMDPQHSNSPYTLQKFEREWMEKATIRRSNRKKKKAYLRPTSLPSDSDKAREQNKLQLLGPPQLLSVVRDGNNCGNSVFRSESSSTDGSAGDLDHSNDRIPNLCSTPASEDFELPDDHFINDYWW</sequence>
<keyword evidence="3" id="KW-0732">Signal</keyword>
<keyword evidence="2" id="KW-0472">Membrane</keyword>
<reference evidence="4" key="2">
    <citation type="submission" date="2021-04" db="EMBL/GenBank/DDBJ databases">
        <authorList>
            <person name="Podell S."/>
        </authorList>
    </citation>
    <scope>NUCLEOTIDE SEQUENCE</scope>
    <source>
        <strain evidence="4">Hildebrandi</strain>
    </source>
</reference>
<evidence type="ECO:0000313" key="5">
    <source>
        <dbReference type="Proteomes" id="UP000693970"/>
    </source>
</evidence>
<accession>A0A9K3PFC9</accession>
<dbReference type="OrthoDB" id="10677140at2759"/>
<evidence type="ECO:0000256" key="3">
    <source>
        <dbReference type="SAM" id="SignalP"/>
    </source>
</evidence>
<dbReference type="EMBL" id="JAGRRH010000022">
    <property type="protein sequence ID" value="KAG7345358.1"/>
    <property type="molecule type" value="Genomic_DNA"/>
</dbReference>
<feature type="chain" id="PRO_5039919780" evidence="3">
    <location>
        <begin position="22"/>
        <end position="590"/>
    </location>
</feature>
<feature type="compositionally biased region" description="Basic and acidic residues" evidence="1">
    <location>
        <begin position="453"/>
        <end position="464"/>
    </location>
</feature>
<gene>
    <name evidence="4" type="ORF">IV203_032889</name>
</gene>
<feature type="compositionally biased region" description="Polar residues" evidence="1">
    <location>
        <begin position="541"/>
        <end position="553"/>
    </location>
</feature>
<feature type="compositionally biased region" description="Basic residues" evidence="1">
    <location>
        <begin position="491"/>
        <end position="502"/>
    </location>
</feature>
<feature type="region of interest" description="Disordered" evidence="1">
    <location>
        <begin position="490"/>
        <end position="516"/>
    </location>
</feature>
<keyword evidence="2" id="KW-1133">Transmembrane helix</keyword>
<dbReference type="Proteomes" id="UP000693970">
    <property type="component" value="Unassembled WGS sequence"/>
</dbReference>
<evidence type="ECO:0000256" key="2">
    <source>
        <dbReference type="SAM" id="Phobius"/>
    </source>
</evidence>
<keyword evidence="2" id="KW-0812">Transmembrane</keyword>
<evidence type="ECO:0000256" key="1">
    <source>
        <dbReference type="SAM" id="MobiDB-lite"/>
    </source>
</evidence>
<evidence type="ECO:0000313" key="4">
    <source>
        <dbReference type="EMBL" id="KAG7345358.1"/>
    </source>
</evidence>
<protein>
    <submittedName>
        <fullName evidence="4">Uncharacterized protein</fullName>
    </submittedName>
</protein>
<organism evidence="4 5">
    <name type="scientific">Nitzschia inconspicua</name>
    <dbReference type="NCBI Taxonomy" id="303405"/>
    <lineage>
        <taxon>Eukaryota</taxon>
        <taxon>Sar</taxon>
        <taxon>Stramenopiles</taxon>
        <taxon>Ochrophyta</taxon>
        <taxon>Bacillariophyta</taxon>
        <taxon>Bacillariophyceae</taxon>
        <taxon>Bacillariophycidae</taxon>
        <taxon>Bacillariales</taxon>
        <taxon>Bacillariaceae</taxon>
        <taxon>Nitzschia</taxon>
    </lineage>
</organism>
<feature type="region of interest" description="Disordered" evidence="1">
    <location>
        <begin position="453"/>
        <end position="477"/>
    </location>
</feature>
<comment type="caution">
    <text evidence="4">The sequence shown here is derived from an EMBL/GenBank/DDBJ whole genome shotgun (WGS) entry which is preliminary data.</text>
</comment>
<reference evidence="4" key="1">
    <citation type="journal article" date="2021" name="Sci. Rep.">
        <title>Diploid genomic architecture of Nitzschia inconspicua, an elite biomass production diatom.</title>
        <authorList>
            <person name="Oliver A."/>
            <person name="Podell S."/>
            <person name="Pinowska A."/>
            <person name="Traller J.C."/>
            <person name="Smith S.R."/>
            <person name="McClure R."/>
            <person name="Beliaev A."/>
            <person name="Bohutskyi P."/>
            <person name="Hill E.A."/>
            <person name="Rabines A."/>
            <person name="Zheng H."/>
            <person name="Allen L.Z."/>
            <person name="Kuo A."/>
            <person name="Grigoriev I.V."/>
            <person name="Allen A.E."/>
            <person name="Hazlebeck D."/>
            <person name="Allen E.E."/>
        </authorList>
    </citation>
    <scope>NUCLEOTIDE SEQUENCE</scope>
    <source>
        <strain evidence="4">Hildebrandi</strain>
    </source>
</reference>
<name>A0A9K3PFC9_9STRA</name>
<feature type="transmembrane region" description="Helical" evidence="2">
    <location>
        <begin position="304"/>
        <end position="325"/>
    </location>
</feature>